<organism evidence="2 3">
    <name type="scientific">Rhodococcus artemisiae</name>
    <dbReference type="NCBI Taxonomy" id="714159"/>
    <lineage>
        <taxon>Bacteria</taxon>
        <taxon>Bacillati</taxon>
        <taxon>Actinomycetota</taxon>
        <taxon>Actinomycetes</taxon>
        <taxon>Mycobacteriales</taxon>
        <taxon>Nocardiaceae</taxon>
        <taxon>Rhodococcus</taxon>
    </lineage>
</organism>
<comment type="caution">
    <text evidence="2">The sequence shown here is derived from an EMBL/GenBank/DDBJ whole genome shotgun (WGS) entry which is preliminary data.</text>
</comment>
<evidence type="ECO:0000256" key="1">
    <source>
        <dbReference type="SAM" id="SignalP"/>
    </source>
</evidence>
<proteinExistence type="predicted"/>
<gene>
    <name evidence="2" type="ORF">Q7514_31040</name>
</gene>
<name>A0ABU7LK67_9NOCA</name>
<protein>
    <submittedName>
        <fullName evidence="2">Uncharacterized protein</fullName>
    </submittedName>
</protein>
<accession>A0ABU7LK67</accession>
<feature type="chain" id="PRO_5045922712" evidence="1">
    <location>
        <begin position="29"/>
        <end position="61"/>
    </location>
</feature>
<sequence>MLRRSVGIGAIAAAVMMMSIVGTGTSAAAPSPSGSAEQLDYWLCMLQSGSALNEDCFWPLR</sequence>
<dbReference type="Proteomes" id="UP001336020">
    <property type="component" value="Unassembled WGS sequence"/>
</dbReference>
<keyword evidence="1" id="KW-0732">Signal</keyword>
<evidence type="ECO:0000313" key="3">
    <source>
        <dbReference type="Proteomes" id="UP001336020"/>
    </source>
</evidence>
<keyword evidence="3" id="KW-1185">Reference proteome</keyword>
<dbReference type="EMBL" id="JAUTXY010000025">
    <property type="protein sequence ID" value="MEE2061971.1"/>
    <property type="molecule type" value="Genomic_DNA"/>
</dbReference>
<evidence type="ECO:0000313" key="2">
    <source>
        <dbReference type="EMBL" id="MEE2061971.1"/>
    </source>
</evidence>
<reference evidence="2 3" key="1">
    <citation type="submission" date="2023-07" db="EMBL/GenBank/DDBJ databases">
        <authorList>
            <person name="Girao M."/>
            <person name="Carvalho M.F."/>
        </authorList>
    </citation>
    <scope>NUCLEOTIDE SEQUENCE [LARGE SCALE GENOMIC DNA]</scope>
    <source>
        <strain evidence="2 3">YIM65754</strain>
    </source>
</reference>
<dbReference type="RefSeq" id="WP_330137102.1">
    <property type="nucleotide sequence ID" value="NZ_JAUTXY010000025.1"/>
</dbReference>
<feature type="signal peptide" evidence="1">
    <location>
        <begin position="1"/>
        <end position="28"/>
    </location>
</feature>